<dbReference type="AlphaFoldDB" id="A0A8S1H3Z1"/>
<dbReference type="Proteomes" id="UP000835052">
    <property type="component" value="Unassembled WGS sequence"/>
</dbReference>
<keyword evidence="2" id="KW-1185">Reference proteome</keyword>
<comment type="caution">
    <text evidence="1">The sequence shown here is derived from an EMBL/GenBank/DDBJ whole genome shotgun (WGS) entry which is preliminary data.</text>
</comment>
<name>A0A8S1H3Z1_9PELO</name>
<dbReference type="EMBL" id="CAJGYM010000012">
    <property type="protein sequence ID" value="CAD6189903.1"/>
    <property type="molecule type" value="Genomic_DNA"/>
</dbReference>
<protein>
    <submittedName>
        <fullName evidence="1">Uncharacterized protein</fullName>
    </submittedName>
</protein>
<accession>A0A8S1H3Z1</accession>
<reference evidence="1" key="1">
    <citation type="submission" date="2020-10" db="EMBL/GenBank/DDBJ databases">
        <authorList>
            <person name="Kikuchi T."/>
        </authorList>
    </citation>
    <scope>NUCLEOTIDE SEQUENCE</scope>
    <source>
        <strain evidence="1">NKZ352</strain>
    </source>
</reference>
<evidence type="ECO:0000313" key="2">
    <source>
        <dbReference type="Proteomes" id="UP000835052"/>
    </source>
</evidence>
<gene>
    <name evidence="1" type="ORF">CAUJ_LOCUS5822</name>
</gene>
<sequence>MPSFLMDPSRLLWKSRRGLSDLSALSSPSYRQFPRVCVSLFPHRRVRPARQFSRVCVTLFPQVRETWKQHVNLREMSREKRAQTRTCGYVVVITENEVCPILIDCYTSFVNHVFWATFITEECLPSICVLFFGVLYWHVNKSKKLDPKVKLEEKLLIIQLAPVAIAKSLHAFQQLLYTTFCSHPSLYDVEVRLTYDASFVFLIYSIPLSFLVEKSHFIMKQFFPPDQIRLIRSSKISVSY</sequence>
<evidence type="ECO:0000313" key="1">
    <source>
        <dbReference type="EMBL" id="CAD6189903.1"/>
    </source>
</evidence>
<proteinExistence type="predicted"/>
<organism evidence="1 2">
    <name type="scientific">Caenorhabditis auriculariae</name>
    <dbReference type="NCBI Taxonomy" id="2777116"/>
    <lineage>
        <taxon>Eukaryota</taxon>
        <taxon>Metazoa</taxon>
        <taxon>Ecdysozoa</taxon>
        <taxon>Nematoda</taxon>
        <taxon>Chromadorea</taxon>
        <taxon>Rhabditida</taxon>
        <taxon>Rhabditina</taxon>
        <taxon>Rhabditomorpha</taxon>
        <taxon>Rhabditoidea</taxon>
        <taxon>Rhabditidae</taxon>
        <taxon>Peloderinae</taxon>
        <taxon>Caenorhabditis</taxon>
    </lineage>
</organism>